<feature type="transmembrane region" description="Helical" evidence="7">
    <location>
        <begin position="613"/>
        <end position="634"/>
    </location>
</feature>
<organism evidence="9 10">
    <name type="scientific">Corynebacterium falsenii</name>
    <dbReference type="NCBI Taxonomy" id="108486"/>
    <lineage>
        <taxon>Bacteria</taxon>
        <taxon>Bacillati</taxon>
        <taxon>Actinomycetota</taxon>
        <taxon>Actinomycetes</taxon>
        <taxon>Mycobacteriales</taxon>
        <taxon>Corynebacteriaceae</taxon>
        <taxon>Corynebacterium</taxon>
    </lineage>
</organism>
<feature type="domain" description="Membrane transport protein MMPL" evidence="8">
    <location>
        <begin position="493"/>
        <end position="681"/>
    </location>
</feature>
<feature type="transmembrane region" description="Helical" evidence="7">
    <location>
        <begin position="514"/>
        <end position="532"/>
    </location>
</feature>
<evidence type="ECO:0000256" key="5">
    <source>
        <dbReference type="ARBA" id="ARBA00022989"/>
    </source>
</evidence>
<feature type="transmembrane region" description="Helical" evidence="7">
    <location>
        <begin position="223"/>
        <end position="242"/>
    </location>
</feature>
<feature type="transmembrane region" description="Helical" evidence="7">
    <location>
        <begin position="640"/>
        <end position="660"/>
    </location>
</feature>
<evidence type="ECO:0000256" key="2">
    <source>
        <dbReference type="ARBA" id="ARBA00010157"/>
    </source>
</evidence>
<dbReference type="EMBL" id="QXJK01000013">
    <property type="protein sequence ID" value="RIX33670.1"/>
    <property type="molecule type" value="Genomic_DNA"/>
</dbReference>
<dbReference type="InterPro" id="IPR050545">
    <property type="entry name" value="Mycobact_MmpL"/>
</dbReference>
<feature type="transmembrane region" description="Helical" evidence="7">
    <location>
        <begin position="575"/>
        <end position="593"/>
    </location>
</feature>
<comment type="similarity">
    <text evidence="2">Belongs to the resistance-nodulation-cell division (RND) (TC 2.A.6) family. MmpL subfamily.</text>
</comment>
<dbReference type="AlphaFoldDB" id="A0A418Q561"/>
<feature type="transmembrane region" description="Helical" evidence="7">
    <location>
        <begin position="539"/>
        <end position="560"/>
    </location>
</feature>
<keyword evidence="3" id="KW-1003">Cell membrane</keyword>
<dbReference type="GO" id="GO:0005886">
    <property type="term" value="C:plasma membrane"/>
    <property type="evidence" value="ECO:0007669"/>
    <property type="project" value="UniProtKB-SubCell"/>
</dbReference>
<accession>A0A418Q561</accession>
<evidence type="ECO:0000256" key="1">
    <source>
        <dbReference type="ARBA" id="ARBA00004651"/>
    </source>
</evidence>
<dbReference type="Proteomes" id="UP000285278">
    <property type="component" value="Unassembled WGS sequence"/>
</dbReference>
<dbReference type="PANTHER" id="PTHR33406">
    <property type="entry name" value="MEMBRANE PROTEIN MJ1562-RELATED"/>
    <property type="match status" value="1"/>
</dbReference>
<dbReference type="OrthoDB" id="2365435at2"/>
<evidence type="ECO:0000256" key="4">
    <source>
        <dbReference type="ARBA" id="ARBA00022692"/>
    </source>
</evidence>
<feature type="domain" description="Membrane transport protein MMPL" evidence="8">
    <location>
        <begin position="97"/>
        <end position="356"/>
    </location>
</feature>
<evidence type="ECO:0000313" key="9">
    <source>
        <dbReference type="EMBL" id="RIX33670.1"/>
    </source>
</evidence>
<keyword evidence="6 7" id="KW-0472">Membrane</keyword>
<evidence type="ECO:0000256" key="7">
    <source>
        <dbReference type="SAM" id="Phobius"/>
    </source>
</evidence>
<feature type="transmembrane region" description="Helical" evidence="7">
    <location>
        <begin position="354"/>
        <end position="374"/>
    </location>
</feature>
<feature type="transmembrane region" description="Helical" evidence="7">
    <location>
        <begin position="263"/>
        <end position="289"/>
    </location>
</feature>
<dbReference type="InterPro" id="IPR004869">
    <property type="entry name" value="MMPL_dom"/>
</dbReference>
<feature type="transmembrane region" description="Helical" evidence="7">
    <location>
        <begin position="188"/>
        <end position="211"/>
    </location>
</feature>
<evidence type="ECO:0000259" key="8">
    <source>
        <dbReference type="Pfam" id="PF03176"/>
    </source>
</evidence>
<gene>
    <name evidence="9" type="ORF">D3M95_09795</name>
</gene>
<keyword evidence="5 7" id="KW-1133">Transmembrane helix</keyword>
<sequence>MRTEKAAKLSRWVTLALILLAGALIGMGPMAQPKDQTATLPDGAESTVVAQLQQRSEDPAADSALVLFTAPDGADSPQAKAVGQNLGMLRDKAKQLGGPLIPNDQGTAALSFINITSDSSTQNAEKVTELREKANEGLPEGIVAKVTGPAAVQADLANVFKNANFLLLSVTAIIVAVLLIITYRSPVLWLIPLLVIALADRLAAVLFTYVLSAVDVPWNESTSGILSVLVFGAGTNYALLLISRYRDELHEHDSRFAAMAAAWWPTVKTITASASTVVLGVACLLLSAVPTTRGLGLAAVVGVLVALFFGAFVLPGAMVLFGRWIFWPRRPQVGTAVEHKFWDRIGGFVKAKPLPITIVSLLVLGLACIGATQMRTGLNQSDQFIDTPESIATAPLLEQAFPDQDATPATVMTLNPKQVETALRDNGLSERAVQSAVNEGQQITVPNGEIDGAAGGTWTSMRVSGLSVEELRHIFAGEGKDGNMPGGQVIRDTYVGGQDAQLIDAETSSAHDRLVIFPLVLGLVFVALAVLLRSLLAPLIMVATVLLTNISALGIGWWISTGVFGFKAFADTTPLYAFVFLVALGVDYTIFLITRTREEARRVGTKEGVLRALTSTGGVITSAGILLAAVFAALGVLPLVVLAQLGVVIFVGVLLDTLIVRTLLIPSVVQLLGEKFWWPGSVSRNKKD</sequence>
<dbReference type="SUPFAM" id="SSF82866">
    <property type="entry name" value="Multidrug efflux transporter AcrB transmembrane domain"/>
    <property type="match status" value="2"/>
</dbReference>
<dbReference type="STRING" id="1451189.CFAL_10855"/>
<reference evidence="9 10" key="1">
    <citation type="submission" date="2018-09" db="EMBL/GenBank/DDBJ databases">
        <title>Optimization and identification of Corynebacterium falsenii FN1-14 from fish paste.</title>
        <authorList>
            <person name="Daroonpunt R."/>
            <person name="Tanasupawat S."/>
        </authorList>
    </citation>
    <scope>NUCLEOTIDE SEQUENCE [LARGE SCALE GENOMIC DNA]</scope>
    <source>
        <strain evidence="9 10">FN1-14</strain>
    </source>
</reference>
<feature type="transmembrane region" description="Helical" evidence="7">
    <location>
        <begin position="295"/>
        <end position="321"/>
    </location>
</feature>
<protein>
    <submittedName>
        <fullName evidence="9">MMPL family transporter</fullName>
    </submittedName>
</protein>
<evidence type="ECO:0000256" key="6">
    <source>
        <dbReference type="ARBA" id="ARBA00023136"/>
    </source>
</evidence>
<evidence type="ECO:0000313" key="10">
    <source>
        <dbReference type="Proteomes" id="UP000285278"/>
    </source>
</evidence>
<feature type="transmembrane region" description="Helical" evidence="7">
    <location>
        <begin position="163"/>
        <end position="181"/>
    </location>
</feature>
<dbReference type="Gene3D" id="1.20.1640.10">
    <property type="entry name" value="Multidrug efflux transporter AcrB transmembrane domain"/>
    <property type="match status" value="2"/>
</dbReference>
<keyword evidence="10" id="KW-1185">Reference proteome</keyword>
<comment type="caution">
    <text evidence="9">The sequence shown here is derived from an EMBL/GenBank/DDBJ whole genome shotgun (WGS) entry which is preliminary data.</text>
</comment>
<name>A0A418Q561_9CORY</name>
<comment type="subcellular location">
    <subcellularLocation>
        <location evidence="1">Cell membrane</location>
        <topology evidence="1">Multi-pass membrane protein</topology>
    </subcellularLocation>
</comment>
<dbReference type="Pfam" id="PF03176">
    <property type="entry name" value="MMPL"/>
    <property type="match status" value="2"/>
</dbReference>
<proteinExistence type="inferred from homology"/>
<dbReference type="PANTHER" id="PTHR33406:SF6">
    <property type="entry name" value="MEMBRANE PROTEIN YDGH-RELATED"/>
    <property type="match status" value="1"/>
</dbReference>
<keyword evidence="4 7" id="KW-0812">Transmembrane</keyword>
<evidence type="ECO:0000256" key="3">
    <source>
        <dbReference type="ARBA" id="ARBA00022475"/>
    </source>
</evidence>